<gene>
    <name evidence="1" type="ORF">I595_1898</name>
</gene>
<organism evidence="1 2">
    <name type="scientific">Croceitalea dokdonensis DOKDO 023</name>
    <dbReference type="NCBI Taxonomy" id="1300341"/>
    <lineage>
        <taxon>Bacteria</taxon>
        <taxon>Pseudomonadati</taxon>
        <taxon>Bacteroidota</taxon>
        <taxon>Flavobacteriia</taxon>
        <taxon>Flavobacteriales</taxon>
        <taxon>Flavobacteriaceae</taxon>
        <taxon>Croceitalea</taxon>
    </lineage>
</organism>
<dbReference type="EMBL" id="LDJX01000003">
    <property type="protein sequence ID" value="KPM32248.1"/>
    <property type="molecule type" value="Genomic_DNA"/>
</dbReference>
<dbReference type="AlphaFoldDB" id="A0A0P7AW50"/>
<proteinExistence type="predicted"/>
<keyword evidence="1" id="KW-0675">Receptor</keyword>
<sequence length="778" mass="88520">MGKSLQISCIMLLFTSAILGQDKSFIDNFESYTAMPREVVTLHLNKTVFLKGEEIGFQAYVFEKGTNELSLQTKNLYVVLLNAKDSVVKKKLVLMENGFGHGTFTLDKTLKVGDYRIEAFTNWMRNFSEKNHYSQQIHLIDTNTPLANHMVDKDKGIDAQFLPEGGHALAGVENTFGVIIRDSNGYGVSNAKGLIKDKNDRIIADFKVDNFGIGRFLMTPRPNTEYMAFVDVDDQTHRFELGPFRSKGINLQVTELEKTVGIVFNKSGFQDETFDLAIHNGLNINVIEVDFASNPKQIILIEKENLHKGINIFTLFDNKGNPLLERLYFNFDALKDYSFTKIKAPAVKKDLDSIEITLAMDDINLEKLSRLSISVLPNESLAYGSPHTVASYLHVIPYVRGNVQDASYYFTDPDNKKKFQFDNLLLTQGWSSYDWFSIENKKPEYLFDFEKGLSVIGQDNQKISKELFLHPLENNDFKIFSVDEESNTFIGDLLFPYEDEVIRVSDIGGQSLAKAAAVYLRFKPNAIPKANWQNDTYNGLKNMYTVLQAQSLLSGFQGFQEIITLEEVNVTANRRMERLKKIRDRSSGQVFIFGENDFRRNLFLDDYLRRIGFGFGGGFQQGPITSATDGTIPLLYVNDMILNDFDNLDMWRMDEVDYIEINRFGRRTGALHPSGEIRVYTDPSLARVNFSKQNPYNEVQVPLAFSRPKRFYNPKYNNYSDAVYKAFGAIDWHPNLSADGQGNVSFKIPNLGLDQAQMFIEGVVNGNQLVSEIKTIRL</sequence>
<dbReference type="Proteomes" id="UP000050280">
    <property type="component" value="Unassembled WGS sequence"/>
</dbReference>
<name>A0A0P7AW50_9FLAO</name>
<comment type="caution">
    <text evidence="1">The sequence shown here is derived from an EMBL/GenBank/DDBJ whole genome shotgun (WGS) entry which is preliminary data.</text>
</comment>
<accession>A0A0P7AW50</accession>
<evidence type="ECO:0000313" key="2">
    <source>
        <dbReference type="Proteomes" id="UP000050280"/>
    </source>
</evidence>
<dbReference type="OrthoDB" id="679547at2"/>
<evidence type="ECO:0000313" key="1">
    <source>
        <dbReference type="EMBL" id="KPM32248.1"/>
    </source>
</evidence>
<protein>
    <submittedName>
        <fullName evidence="1">TonB-dependent receptor plug</fullName>
    </submittedName>
</protein>
<dbReference type="Gene3D" id="2.60.40.1930">
    <property type="match status" value="1"/>
</dbReference>
<dbReference type="STRING" id="1300341.I595_1898"/>
<reference evidence="1 2" key="1">
    <citation type="submission" date="2015-09" db="EMBL/GenBank/DDBJ databases">
        <title>Genome sequence of the marine flavobacterium Croceitalea dokdonensis DOKDO 023 that contains proton- and sodium-pumping rhodopsins.</title>
        <authorList>
            <person name="Kwon S.-K."/>
            <person name="Lee H.K."/>
            <person name="Kwak M.-J."/>
            <person name="Kim J.F."/>
        </authorList>
    </citation>
    <scope>NUCLEOTIDE SEQUENCE [LARGE SCALE GENOMIC DNA]</scope>
    <source>
        <strain evidence="1 2">DOKDO 023</strain>
    </source>
</reference>
<dbReference type="RefSeq" id="WP_157449701.1">
    <property type="nucleotide sequence ID" value="NZ_LDJX01000003.1"/>
</dbReference>
<keyword evidence="2" id="KW-1185">Reference proteome</keyword>
<dbReference type="PATRIC" id="fig|1300341.3.peg.2084"/>